<gene>
    <name evidence="3" type="ORF">EZS28_039141</name>
    <name evidence="2" type="ORF">EZS28_041423</name>
</gene>
<evidence type="ECO:0000313" key="4">
    <source>
        <dbReference type="Proteomes" id="UP000324800"/>
    </source>
</evidence>
<sequence length="25" mass="2802">PGKQSEKKKIKKDQDSKRLSDGTAE</sequence>
<dbReference type="AlphaFoldDB" id="A0A5J4TY83"/>
<dbReference type="EMBL" id="SNRW01020571">
    <property type="protein sequence ID" value="KAA6365331.1"/>
    <property type="molecule type" value="Genomic_DNA"/>
</dbReference>
<evidence type="ECO:0000256" key="1">
    <source>
        <dbReference type="SAM" id="MobiDB-lite"/>
    </source>
</evidence>
<reference evidence="2 4" key="1">
    <citation type="submission" date="2019-03" db="EMBL/GenBank/DDBJ databases">
        <title>Single cell metagenomics reveals metabolic interactions within the superorganism composed of flagellate Streblomastix strix and complex community of Bacteroidetes bacteria on its surface.</title>
        <authorList>
            <person name="Treitli S.C."/>
            <person name="Kolisko M."/>
            <person name="Husnik F."/>
            <person name="Keeling P."/>
            <person name="Hampl V."/>
        </authorList>
    </citation>
    <scope>NUCLEOTIDE SEQUENCE [LARGE SCALE GENOMIC DNA]</scope>
    <source>
        <strain evidence="2">ST1C</strain>
    </source>
</reference>
<evidence type="ECO:0000313" key="2">
    <source>
        <dbReference type="EMBL" id="KAA6363050.1"/>
    </source>
</evidence>
<comment type="caution">
    <text evidence="2">The sequence shown here is derived from an EMBL/GenBank/DDBJ whole genome shotgun (WGS) entry which is preliminary data.</text>
</comment>
<accession>A0A5J4TY83</accession>
<proteinExistence type="predicted"/>
<dbReference type="EMBL" id="SNRW01023386">
    <property type="protein sequence ID" value="KAA6363050.1"/>
    <property type="molecule type" value="Genomic_DNA"/>
</dbReference>
<protein>
    <submittedName>
        <fullName evidence="2">Uncharacterized protein</fullName>
    </submittedName>
</protein>
<dbReference type="Proteomes" id="UP000324800">
    <property type="component" value="Unassembled WGS sequence"/>
</dbReference>
<feature type="non-terminal residue" evidence="2">
    <location>
        <position position="1"/>
    </location>
</feature>
<evidence type="ECO:0000313" key="3">
    <source>
        <dbReference type="EMBL" id="KAA6365331.1"/>
    </source>
</evidence>
<name>A0A5J4TY83_9EUKA</name>
<feature type="region of interest" description="Disordered" evidence="1">
    <location>
        <begin position="1"/>
        <end position="25"/>
    </location>
</feature>
<organism evidence="2 4">
    <name type="scientific">Streblomastix strix</name>
    <dbReference type="NCBI Taxonomy" id="222440"/>
    <lineage>
        <taxon>Eukaryota</taxon>
        <taxon>Metamonada</taxon>
        <taxon>Preaxostyla</taxon>
        <taxon>Oxymonadida</taxon>
        <taxon>Streblomastigidae</taxon>
        <taxon>Streblomastix</taxon>
    </lineage>
</organism>